<feature type="region of interest" description="Disordered" evidence="1">
    <location>
        <begin position="242"/>
        <end position="263"/>
    </location>
</feature>
<dbReference type="Proteomes" id="UP000620104">
    <property type="component" value="Unassembled WGS sequence"/>
</dbReference>
<name>A0A8H3YF49_9TREE</name>
<evidence type="ECO:0000313" key="2">
    <source>
        <dbReference type="EMBL" id="GHJ87219.1"/>
    </source>
</evidence>
<feature type="compositionally biased region" description="Basic and acidic residues" evidence="1">
    <location>
        <begin position="244"/>
        <end position="254"/>
    </location>
</feature>
<sequence>MPTSPVGIYVAGSIAVVGAGVAFKKYVYDPHIKPIFEDMLDIWLHHTQCLTNPVAVTFNPAEEDQIQRFQQQVTSPPTPWHRYHPSRKIDTNADSDYELEREMDLLGIPEIHQEQLASPSPLSPGLTGLNPWGKSSENEARRGGKLSSALGIDLSGAFESAQSSSSAVATGVQTSFSMGSEAQRPESGSEKASGFLRQRHIGPDHDGYSGNWDPPNNSSRSMILPAMAHVVPVRAVGSHLGSPRHLERTQEREPMSTALSSPDLTESSLIDVTSFTPSARSVSSVDDREIGAALATAPLSSYSFRAHSPAFSSSSYEVLSSPPEIASMANSPHSTSASISLTTYPAIDEYDSRHARYHARDGTDRNPSHTPSDSEWTDGDLGSDV</sequence>
<evidence type="ECO:0000313" key="3">
    <source>
        <dbReference type="Proteomes" id="UP000620104"/>
    </source>
</evidence>
<dbReference type="EMBL" id="BLZA01000021">
    <property type="protein sequence ID" value="GHJ87219.1"/>
    <property type="molecule type" value="Genomic_DNA"/>
</dbReference>
<organism evidence="2 3">
    <name type="scientific">Naganishia liquefaciens</name>
    <dbReference type="NCBI Taxonomy" id="104408"/>
    <lineage>
        <taxon>Eukaryota</taxon>
        <taxon>Fungi</taxon>
        <taxon>Dikarya</taxon>
        <taxon>Basidiomycota</taxon>
        <taxon>Agaricomycotina</taxon>
        <taxon>Tremellomycetes</taxon>
        <taxon>Filobasidiales</taxon>
        <taxon>Filobasidiaceae</taxon>
        <taxon>Naganishia</taxon>
    </lineage>
</organism>
<keyword evidence="3" id="KW-1185">Reference proteome</keyword>
<feature type="compositionally biased region" description="Basic and acidic residues" evidence="1">
    <location>
        <begin position="355"/>
        <end position="367"/>
    </location>
</feature>
<comment type="caution">
    <text evidence="2">The sequence shown here is derived from an EMBL/GenBank/DDBJ whole genome shotgun (WGS) entry which is preliminary data.</text>
</comment>
<accession>A0A8H3YF49</accession>
<feature type="compositionally biased region" description="Acidic residues" evidence="1">
    <location>
        <begin position="375"/>
        <end position="385"/>
    </location>
</feature>
<evidence type="ECO:0000256" key="1">
    <source>
        <dbReference type="SAM" id="MobiDB-lite"/>
    </source>
</evidence>
<gene>
    <name evidence="2" type="ORF">NliqN6_3621</name>
</gene>
<reference evidence="2" key="1">
    <citation type="submission" date="2020-07" db="EMBL/GenBank/DDBJ databases">
        <title>Draft Genome Sequence of a Deep-Sea Yeast, Naganishia (Cryptococcus) liquefaciens strain N6.</title>
        <authorList>
            <person name="Han Y.W."/>
            <person name="Kajitani R."/>
            <person name="Morimoto H."/>
            <person name="Parhat M."/>
            <person name="Tsubouchi H."/>
            <person name="Bakenova O."/>
            <person name="Ogata M."/>
            <person name="Argunhan B."/>
            <person name="Aoki R."/>
            <person name="Kajiwara S."/>
            <person name="Itoh T."/>
            <person name="Iwasaki H."/>
        </authorList>
    </citation>
    <scope>NUCLEOTIDE SEQUENCE</scope>
    <source>
        <strain evidence="2">N6</strain>
    </source>
</reference>
<feature type="region of interest" description="Disordered" evidence="1">
    <location>
        <begin position="114"/>
        <end position="144"/>
    </location>
</feature>
<feature type="region of interest" description="Disordered" evidence="1">
    <location>
        <begin position="355"/>
        <end position="385"/>
    </location>
</feature>
<dbReference type="OrthoDB" id="2592642at2759"/>
<proteinExistence type="predicted"/>
<protein>
    <submittedName>
        <fullName evidence="2">Uncharacterized protein</fullName>
    </submittedName>
</protein>
<dbReference type="AlphaFoldDB" id="A0A8H3YF49"/>